<dbReference type="Proteomes" id="UP000185192">
    <property type="component" value="Unassembled WGS sequence"/>
</dbReference>
<dbReference type="OrthoDB" id="662693at2"/>
<protein>
    <submittedName>
        <fullName evidence="1">Uncharacterized protein</fullName>
    </submittedName>
</protein>
<evidence type="ECO:0000313" key="1">
    <source>
        <dbReference type="EMBL" id="SIN59511.1"/>
    </source>
</evidence>
<dbReference type="STRING" id="1123272.SAMN02745824_0039"/>
<name>A0A1N6CLU0_9SPHN</name>
<keyword evidence="2" id="KW-1185">Reference proteome</keyword>
<dbReference type="AlphaFoldDB" id="A0A1N6CLU0"/>
<accession>A0A1N6CLU0</accession>
<gene>
    <name evidence="1" type="ORF">SAMN02745824_0039</name>
</gene>
<organism evidence="1 2">
    <name type="scientific">Parasphingorhabdus marina DSM 22363</name>
    <dbReference type="NCBI Taxonomy" id="1123272"/>
    <lineage>
        <taxon>Bacteria</taxon>
        <taxon>Pseudomonadati</taxon>
        <taxon>Pseudomonadota</taxon>
        <taxon>Alphaproteobacteria</taxon>
        <taxon>Sphingomonadales</taxon>
        <taxon>Sphingomonadaceae</taxon>
        <taxon>Parasphingorhabdus</taxon>
    </lineage>
</organism>
<dbReference type="RefSeq" id="WP_074203175.1">
    <property type="nucleotide sequence ID" value="NZ_FSQW01000001.1"/>
</dbReference>
<sequence length="354" mass="39683">MDGFVGKHWVLLPRLLLLVAGLACISSTPVRAKDRVTPLFASDELLTVELAGPIKTIAKRAAKSIDPQDAVLQANGETHNIALSARGVSRRKRENCVFPPLRIRFAEKPSKGSLFHKQRSIKLVTHCKDKDRNEQVLLREYATYRLYNLMTPESLKVRLARLRYRDGETVVAERYGFFIEDIDDAARRLGGKEIDIPRTSVSALSVPAAARYTLFQYMIGNTDWAMIAGPPGSDCCHNSKLVGQNKAARSDLIPVPYDFDNAGIVNAPYAVPADVLPIRSVRQRYYRGHCRMNEAVKQAVPEFLSRRAAVEGEIASITVLSEDSRKQMRAYLGEFFDQVQSADSIDRKLFKTCR</sequence>
<reference evidence="2" key="1">
    <citation type="submission" date="2016-11" db="EMBL/GenBank/DDBJ databases">
        <authorList>
            <person name="Varghese N."/>
            <person name="Submissions S."/>
        </authorList>
    </citation>
    <scope>NUCLEOTIDE SEQUENCE [LARGE SCALE GENOMIC DNA]</scope>
    <source>
        <strain evidence="2">DSM 22363</strain>
    </source>
</reference>
<evidence type="ECO:0000313" key="2">
    <source>
        <dbReference type="Proteomes" id="UP000185192"/>
    </source>
</evidence>
<dbReference type="EMBL" id="FSQW01000001">
    <property type="protein sequence ID" value="SIN59511.1"/>
    <property type="molecule type" value="Genomic_DNA"/>
</dbReference>
<proteinExistence type="predicted"/>